<accession>A0A9X1RVL8</accession>
<reference evidence="2" key="1">
    <citation type="submission" date="2022-01" db="EMBL/GenBank/DDBJ databases">
        <title>Genome sequence and assembly of Parabukholderia sp. RG36.</title>
        <authorList>
            <person name="Chhetri G."/>
        </authorList>
    </citation>
    <scope>NUCLEOTIDE SEQUENCE</scope>
    <source>
        <strain evidence="2">RG36</strain>
    </source>
</reference>
<evidence type="ECO:0000313" key="3">
    <source>
        <dbReference type="Proteomes" id="UP001139308"/>
    </source>
</evidence>
<sequence>MREAIRAALSGSRWALLPQNVIVSNGVVHLWGAISSEEGRKAICVTAGNVAGVKEVKNHLDLQWPFARQHNCAYILCHTVTCFWFNALNGAIYATEAPQGDRGGHEGRPGGALRVPLSAAPVPAAFGGNRARRGCDAAAVHADAAHARVSRPRLGHRGRTR</sequence>
<feature type="domain" description="BON" evidence="1">
    <location>
        <begin position="1"/>
        <end position="64"/>
    </location>
</feature>
<evidence type="ECO:0000259" key="1">
    <source>
        <dbReference type="PROSITE" id="PS50914"/>
    </source>
</evidence>
<dbReference type="PROSITE" id="PS50914">
    <property type="entry name" value="BON"/>
    <property type="match status" value="1"/>
</dbReference>
<keyword evidence="3" id="KW-1185">Reference proteome</keyword>
<dbReference type="Pfam" id="PF04972">
    <property type="entry name" value="BON"/>
    <property type="match status" value="1"/>
</dbReference>
<dbReference type="InterPro" id="IPR007055">
    <property type="entry name" value="BON_dom"/>
</dbReference>
<gene>
    <name evidence="2" type="ORF">L5014_26800</name>
</gene>
<dbReference type="EMBL" id="JAKLJA010000029">
    <property type="protein sequence ID" value="MCG5076917.1"/>
    <property type="molecule type" value="Genomic_DNA"/>
</dbReference>
<evidence type="ECO:0000313" key="2">
    <source>
        <dbReference type="EMBL" id="MCG5076917.1"/>
    </source>
</evidence>
<dbReference type="Gene3D" id="3.30.1340.30">
    <property type="match status" value="1"/>
</dbReference>
<protein>
    <submittedName>
        <fullName evidence="2">BON domain-containing protein</fullName>
    </submittedName>
</protein>
<dbReference type="AlphaFoldDB" id="A0A9X1RVL8"/>
<organism evidence="2 3">
    <name type="scientific">Paraburkholderia tagetis</name>
    <dbReference type="NCBI Taxonomy" id="2913261"/>
    <lineage>
        <taxon>Bacteria</taxon>
        <taxon>Pseudomonadati</taxon>
        <taxon>Pseudomonadota</taxon>
        <taxon>Betaproteobacteria</taxon>
        <taxon>Burkholderiales</taxon>
        <taxon>Burkholderiaceae</taxon>
        <taxon>Paraburkholderia</taxon>
    </lineage>
</organism>
<name>A0A9X1RVL8_9BURK</name>
<comment type="caution">
    <text evidence="2">The sequence shown here is derived from an EMBL/GenBank/DDBJ whole genome shotgun (WGS) entry which is preliminary data.</text>
</comment>
<dbReference type="Proteomes" id="UP001139308">
    <property type="component" value="Unassembled WGS sequence"/>
</dbReference>
<proteinExistence type="predicted"/>
<dbReference type="RefSeq" id="WP_238466829.1">
    <property type="nucleotide sequence ID" value="NZ_JAKLJA010000029.1"/>
</dbReference>